<feature type="domain" description="Multiple myeloma tumor-associated protein 2-like N-terminal" evidence="2">
    <location>
        <begin position="16"/>
        <end position="92"/>
    </location>
</feature>
<sequence>MKVCLLPLDGVKSSIRGGQGDFKWSDVADDKDRENYLGHSILAPVGRWQKNKDITWYNKDGGAIDEDERMKAKREEIKRIKAAEEDALSAALYDKPIHFVLKAPRDPMSNAPETSSNAIPLGPARGGGEKQDDRDSDGEEDIKRRKEEKAARKAERAAKRERKLEEKMAKKKYSKYSKHAEPEISRRSRSDRLDDRSPDRHGSNHKDRDSHRRDRDSQHRDRDSRHGDRDSHYKDRDSHYKDRDSHYKDRDSHYKDRDSHYKDRDSHYKDRDSHSKDCRRSPHPPGSNHERLSRSPDRLADRASSELAPSPRESTSARNDSRQPDDRHRASDRRRESDHHRTSKSLSHSNRHSRPLSPPAHDRHKRPVSPNERRRDDRRRSQSPPRRTYNDY</sequence>
<organism evidence="3 4">
    <name type="scientific">Puccinia triticina</name>
    <dbReference type="NCBI Taxonomy" id="208348"/>
    <lineage>
        <taxon>Eukaryota</taxon>
        <taxon>Fungi</taxon>
        <taxon>Dikarya</taxon>
        <taxon>Basidiomycota</taxon>
        <taxon>Pucciniomycotina</taxon>
        <taxon>Pucciniomycetes</taxon>
        <taxon>Pucciniales</taxon>
        <taxon>Pucciniaceae</taxon>
        <taxon>Puccinia</taxon>
    </lineage>
</organism>
<feature type="compositionally biased region" description="Basic and acidic residues" evidence="1">
    <location>
        <begin position="178"/>
        <end position="280"/>
    </location>
</feature>
<dbReference type="GeneID" id="77807768"/>
<dbReference type="Proteomes" id="UP001164743">
    <property type="component" value="Chromosome 2A"/>
</dbReference>
<name>A0ABY7CI77_9BASI</name>
<evidence type="ECO:0000313" key="4">
    <source>
        <dbReference type="Proteomes" id="UP001164743"/>
    </source>
</evidence>
<feature type="compositionally biased region" description="Basic and acidic residues" evidence="1">
    <location>
        <begin position="319"/>
        <end position="340"/>
    </location>
</feature>
<feature type="compositionally biased region" description="Basic and acidic residues" evidence="1">
    <location>
        <begin position="288"/>
        <end position="304"/>
    </location>
</feature>
<gene>
    <name evidence="3" type="ORF">PtA15_2A814</name>
</gene>
<dbReference type="InterPro" id="IPR019315">
    <property type="entry name" value="MMTA2_N"/>
</dbReference>
<dbReference type="RefSeq" id="XP_053018052.1">
    <property type="nucleotide sequence ID" value="XM_053166873.1"/>
</dbReference>
<evidence type="ECO:0000259" key="2">
    <source>
        <dbReference type="Pfam" id="PF10159"/>
    </source>
</evidence>
<dbReference type="InterPro" id="IPR039207">
    <property type="entry name" value="MMTAG2-like"/>
</dbReference>
<dbReference type="EMBL" id="CP110422">
    <property type="protein sequence ID" value="WAQ82497.1"/>
    <property type="molecule type" value="Genomic_DNA"/>
</dbReference>
<feature type="compositionally biased region" description="Low complexity" evidence="1">
    <location>
        <begin position="382"/>
        <end position="392"/>
    </location>
</feature>
<dbReference type="Pfam" id="PF10159">
    <property type="entry name" value="MMtag"/>
    <property type="match status" value="1"/>
</dbReference>
<evidence type="ECO:0000313" key="3">
    <source>
        <dbReference type="EMBL" id="WAQ82497.1"/>
    </source>
</evidence>
<evidence type="ECO:0000256" key="1">
    <source>
        <dbReference type="SAM" id="MobiDB-lite"/>
    </source>
</evidence>
<feature type="region of interest" description="Disordered" evidence="1">
    <location>
        <begin position="104"/>
        <end position="392"/>
    </location>
</feature>
<feature type="compositionally biased region" description="Basic and acidic residues" evidence="1">
    <location>
        <begin position="371"/>
        <end position="380"/>
    </location>
</feature>
<proteinExistence type="predicted"/>
<protein>
    <recommendedName>
        <fullName evidence="2">Multiple myeloma tumor-associated protein 2-like N-terminal domain-containing protein</fullName>
    </recommendedName>
</protein>
<accession>A0ABY7CI77</accession>
<keyword evidence="4" id="KW-1185">Reference proteome</keyword>
<reference evidence="3" key="1">
    <citation type="submission" date="2022-10" db="EMBL/GenBank/DDBJ databases">
        <title>Puccinia triticina Genome sequencing and assembly.</title>
        <authorList>
            <person name="Li C."/>
        </authorList>
    </citation>
    <scope>NUCLEOTIDE SEQUENCE</scope>
    <source>
        <strain evidence="3">Pt15</strain>
    </source>
</reference>
<dbReference type="PANTHER" id="PTHR14580:SF0">
    <property type="entry name" value="MULTIPLE MYELOMA TUMOR-ASSOCIATED PROTEIN 2"/>
    <property type="match status" value="1"/>
</dbReference>
<dbReference type="PANTHER" id="PTHR14580">
    <property type="entry name" value="MULTIPLE MYELOMA TUMOR-ASSOCIATED PROTEIN 2 FAMILY MEMBER"/>
    <property type="match status" value="1"/>
</dbReference>
<feature type="compositionally biased region" description="Basic and acidic residues" evidence="1">
    <location>
        <begin position="141"/>
        <end position="168"/>
    </location>
</feature>